<reference evidence="3 4" key="2">
    <citation type="journal article" date="2012" name="Stand. Genomic Sci.">
        <title>Complete genome sequence of the orange-red pigmented, radioresistant Deinococcus proteolyticus type strain (MRP(T)).</title>
        <authorList>
            <person name="Copeland A."/>
            <person name="Zeytun A."/>
            <person name="Yassawong M."/>
            <person name="Nolan M."/>
            <person name="Lucas S."/>
            <person name="Hammon N."/>
            <person name="Deshpande S."/>
            <person name="Cheng J.F."/>
            <person name="Han C."/>
            <person name="Tapia R."/>
            <person name="Goodwin L.A."/>
            <person name="Pitluck S."/>
            <person name="Mavromatis K."/>
            <person name="Liolios K."/>
            <person name="Pagani I."/>
            <person name="Ivanova N."/>
            <person name="Mikhailova N."/>
            <person name="Pati A."/>
            <person name="Chen A."/>
            <person name="Palaniappan K."/>
            <person name="Land M."/>
            <person name="Hauser L."/>
            <person name="Jeffries C.D."/>
            <person name="Brambilla E.M."/>
            <person name="Rohde M."/>
            <person name="Sikorski J."/>
            <person name="Pukall R."/>
            <person name="Goker M."/>
            <person name="Detter J.C."/>
            <person name="Woyke T."/>
            <person name="Bristow J."/>
            <person name="Eisen J.A."/>
            <person name="Markowitz V."/>
            <person name="Hugenholtz P."/>
            <person name="Kyrpides N.C."/>
            <person name="Klenk H.P."/>
            <person name="Lapidus A."/>
        </authorList>
    </citation>
    <scope>NUCLEOTIDE SEQUENCE [LARGE SCALE GENOMIC DNA]</scope>
    <source>
        <strain evidence="4">ATCC 35074 / DSM 20540 / JCM 6276 / NBRC 101906 / NCIMB 13154 / VKM Ac-1939 / CCM 2703 / MRP</strain>
    </source>
</reference>
<dbReference type="PIRSF" id="PIRSF038959">
    <property type="entry name" value="SdpI"/>
    <property type="match status" value="1"/>
</dbReference>
<dbReference type="RefSeq" id="WP_013614787.1">
    <property type="nucleotide sequence ID" value="NC_015161.1"/>
</dbReference>
<evidence type="ECO:0000256" key="1">
    <source>
        <dbReference type="SAM" id="Phobius"/>
    </source>
</evidence>
<dbReference type="AlphaFoldDB" id="F0RN36"/>
<proteinExistence type="predicted"/>
<organism evidence="3 4">
    <name type="scientific">Deinococcus proteolyticus (strain ATCC 35074 / DSM 20540 / JCM 6276 / NBRC 101906 / NCIMB 13154 / VKM Ac-1939 / CCM 2703 / MRP)</name>
    <dbReference type="NCBI Taxonomy" id="693977"/>
    <lineage>
        <taxon>Bacteria</taxon>
        <taxon>Thermotogati</taxon>
        <taxon>Deinococcota</taxon>
        <taxon>Deinococci</taxon>
        <taxon>Deinococcales</taxon>
        <taxon>Deinococcaceae</taxon>
        <taxon>Deinococcus</taxon>
    </lineage>
</organism>
<dbReference type="GO" id="GO:0009636">
    <property type="term" value="P:response to toxic substance"/>
    <property type="evidence" value="ECO:0007669"/>
    <property type="project" value="TreeGrafter"/>
</dbReference>
<feature type="transmembrane region" description="Helical" evidence="1">
    <location>
        <begin position="81"/>
        <end position="104"/>
    </location>
</feature>
<feature type="transmembrane region" description="Helical" evidence="1">
    <location>
        <begin position="181"/>
        <end position="203"/>
    </location>
</feature>
<dbReference type="KEGG" id="dpt:Deipr_1022"/>
<dbReference type="InterPro" id="IPR025962">
    <property type="entry name" value="SdpI/YhfL"/>
</dbReference>
<name>F0RN36_DEIPM</name>
<dbReference type="Proteomes" id="UP000007718">
    <property type="component" value="Chromosome"/>
</dbReference>
<dbReference type="EMBL" id="CP002536">
    <property type="protein sequence ID" value="ADY26178.1"/>
    <property type="molecule type" value="Genomic_DNA"/>
</dbReference>
<reference evidence="4" key="1">
    <citation type="submission" date="2011-02" db="EMBL/GenBank/DDBJ databases">
        <title>The complete sequence of chromosome of Deinococcus proteolyticus DSM 20540.</title>
        <authorList>
            <consortium name="US DOE Joint Genome Institute (JGI-PGF)"/>
            <person name="Lucas S."/>
            <person name="Copeland A."/>
            <person name="Lapidus A."/>
            <person name="Bruce D."/>
            <person name="Goodwin L."/>
            <person name="Pitluck S."/>
            <person name="Kyrpides N."/>
            <person name="Mavromatis K."/>
            <person name="Pagani I."/>
            <person name="Ivanova N."/>
            <person name="Ovchinnikova G."/>
            <person name="Zeytun A."/>
            <person name="Detter J.C."/>
            <person name="Han C."/>
            <person name="Land M."/>
            <person name="Hauser L."/>
            <person name="Markowitz V."/>
            <person name="Cheng J.-F."/>
            <person name="Hugenholtz P."/>
            <person name="Woyke T."/>
            <person name="Wu D."/>
            <person name="Pukall R."/>
            <person name="Steenblock K."/>
            <person name="Brambilla E."/>
            <person name="Klenk H.-P."/>
            <person name="Eisen J.A."/>
        </authorList>
    </citation>
    <scope>NUCLEOTIDE SEQUENCE [LARGE SCALE GENOMIC DNA]</scope>
    <source>
        <strain evidence="4">ATCC 35074 / DSM 20540 / JCM 6276 / NBRC 101906 / NCIMB 13154 / VKM Ac-1939 / CCM 2703 / MRP</strain>
    </source>
</reference>
<evidence type="ECO:0000313" key="3">
    <source>
        <dbReference type="EMBL" id="ADY26178.1"/>
    </source>
</evidence>
<feature type="transmembrane region" description="Helical" evidence="1">
    <location>
        <begin position="47"/>
        <end position="69"/>
    </location>
</feature>
<dbReference type="PANTHER" id="PTHR37810">
    <property type="entry name" value="IMMUNITY PROTEIN SDPI"/>
    <property type="match status" value="1"/>
</dbReference>
<keyword evidence="4" id="KW-1185">Reference proteome</keyword>
<accession>F0RN36</accession>
<feature type="transmembrane region" description="Helical" evidence="1">
    <location>
        <begin position="155"/>
        <end position="175"/>
    </location>
</feature>
<dbReference type="Pfam" id="PF07853">
    <property type="entry name" value="DUF1648"/>
    <property type="match status" value="1"/>
</dbReference>
<feature type="transmembrane region" description="Helical" evidence="1">
    <location>
        <begin position="110"/>
        <end position="128"/>
    </location>
</feature>
<protein>
    <recommendedName>
        <fullName evidence="2">DUF1648 domain-containing protein</fullName>
    </recommendedName>
</protein>
<dbReference type="HOGENOM" id="CLU_1238556_0_0_0"/>
<dbReference type="eggNOG" id="COG5658">
    <property type="taxonomic scope" value="Bacteria"/>
</dbReference>
<evidence type="ECO:0000259" key="2">
    <source>
        <dbReference type="Pfam" id="PF07853"/>
    </source>
</evidence>
<sequence>MKLVNWILALLPYALALALATYALPHMPAQLPTHWGPSGEPDAWGSAAQALYQMPMLLLPGSLLVLSIGQFSRQDRDNAPIFFLVALGLGLLALIETAHLVFSWDSVKTSLVSLGGLFALIGNGMGKLKPSAFAGLRTPWVYLSRRAWHASQRRTGLWLTVYGLLLALPALVLPREYLVPVFYPGLMTVGGLGLVGGLAYASYLDYRKDPDPQPTNLGPRPQA</sequence>
<keyword evidence="1" id="KW-1133">Transmembrane helix</keyword>
<gene>
    <name evidence="3" type="ordered locus">Deipr_1022</name>
</gene>
<dbReference type="InterPro" id="IPR012867">
    <property type="entry name" value="DUF1648"/>
</dbReference>
<dbReference type="PANTHER" id="PTHR37810:SF5">
    <property type="entry name" value="IMMUNITY PROTEIN SDPI"/>
    <property type="match status" value="1"/>
</dbReference>
<dbReference type="InterPro" id="IPR026272">
    <property type="entry name" value="SdpI"/>
</dbReference>
<evidence type="ECO:0000313" key="4">
    <source>
        <dbReference type="Proteomes" id="UP000007718"/>
    </source>
</evidence>
<feature type="domain" description="DUF1648" evidence="2">
    <location>
        <begin position="14"/>
        <end position="58"/>
    </location>
</feature>
<keyword evidence="1" id="KW-0812">Transmembrane</keyword>
<keyword evidence="1" id="KW-0472">Membrane</keyword>
<dbReference type="Pfam" id="PF13630">
    <property type="entry name" value="SdpI"/>
    <property type="match status" value="1"/>
</dbReference>
<dbReference type="OrthoDB" id="69861at2"/>